<dbReference type="Proteomes" id="UP000649604">
    <property type="component" value="Unassembled WGS sequence"/>
</dbReference>
<evidence type="ECO:0000259" key="3">
    <source>
        <dbReference type="PROSITE" id="PS51186"/>
    </source>
</evidence>
<dbReference type="PANTHER" id="PTHR23088">
    <property type="entry name" value="NITRILASE-RELATED"/>
    <property type="match status" value="1"/>
</dbReference>
<dbReference type="InterPro" id="IPR036526">
    <property type="entry name" value="C-N_Hydrolase_sf"/>
</dbReference>
<dbReference type="PROSITE" id="PS01227">
    <property type="entry name" value="UPF0012"/>
    <property type="match status" value="1"/>
</dbReference>
<dbReference type="CDD" id="cd07574">
    <property type="entry name" value="nitrilase_Rim1_like"/>
    <property type="match status" value="1"/>
</dbReference>
<dbReference type="Gene3D" id="3.40.630.30">
    <property type="match status" value="1"/>
</dbReference>
<dbReference type="SUPFAM" id="SSF55729">
    <property type="entry name" value="Acyl-CoA N-acyltransferases (Nat)"/>
    <property type="match status" value="1"/>
</dbReference>
<dbReference type="CDD" id="cd04301">
    <property type="entry name" value="NAT_SF"/>
    <property type="match status" value="1"/>
</dbReference>
<dbReference type="GO" id="GO:0016747">
    <property type="term" value="F:acyltransferase activity, transferring groups other than amino-acyl groups"/>
    <property type="evidence" value="ECO:0007669"/>
    <property type="project" value="InterPro"/>
</dbReference>
<gene>
    <name evidence="4" type="ORF">GF339_21615</name>
</gene>
<name>A0A9D5JZQ0_9BACT</name>
<evidence type="ECO:0000256" key="1">
    <source>
        <dbReference type="ARBA" id="ARBA00010613"/>
    </source>
</evidence>
<evidence type="ECO:0000313" key="4">
    <source>
        <dbReference type="EMBL" id="MBD3327199.1"/>
    </source>
</evidence>
<dbReference type="Gene3D" id="3.60.110.10">
    <property type="entry name" value="Carbon-nitrogen hydrolase"/>
    <property type="match status" value="1"/>
</dbReference>
<comment type="caution">
    <text evidence="4">The sequence shown here is derived from an EMBL/GenBank/DDBJ whole genome shotgun (WGS) entry which is preliminary data.</text>
</comment>
<sequence>MDSTTDATLQSEHKLQLRNLTSADYADVKEMMNLVYPASMGGAWAVEEFHSQISQFPEGQICIEDNGKVVAAALSLIIDYDEYRDPHTYDDIIGRGHLKNHDPDGNCLYGIDIFVHPEYQGMRLGRRLYDARKELCENLNLRGILIGGRIPGYKEYAEEYRPQQYITLVKNKELYDPVLSFQLSNDFHIKKVMKNYLPGDHQSQAYGILLEWNNIYYEPSPKLIGARKTYVRLGVVQWQMRLFKSFQEFVQQVEFFVDTVAGYNSDLILFPELFNAPLMAEFNQEDPAEAMRSLAEYTEPLREELLRMALAYNINIVSGSIPEYREHTLYNVSFLCRRDGTWDAQYKLHITPDEAHYWGLQGGEDLKIFDTDVGKIGILICYDVEFPELSRYLVDQGMNILLVPYWTDTKNGYLRVRRCAQARAIENECYVAISGSVGNLPRVENMDIQYSQSAVFTPSDFAFPHDAIAAEATPNTETTLMVDLDLDLLKELRKQGSVRNLQSRRLDLYKILWLKDQHG</sequence>
<dbReference type="InterPro" id="IPR016181">
    <property type="entry name" value="Acyl_CoA_acyltransferase"/>
</dbReference>
<organism evidence="4 5">
    <name type="scientific">candidate division KSB3 bacterium</name>
    <dbReference type="NCBI Taxonomy" id="2044937"/>
    <lineage>
        <taxon>Bacteria</taxon>
        <taxon>candidate division KSB3</taxon>
    </lineage>
</organism>
<proteinExistence type="inferred from homology"/>
<feature type="domain" description="N-acetyltransferase" evidence="3">
    <location>
        <begin position="15"/>
        <end position="175"/>
    </location>
</feature>
<comment type="similarity">
    <text evidence="1">Belongs to the carbon-nitrogen hydrolase superfamily. NIT1/NIT2 family.</text>
</comment>
<dbReference type="PANTHER" id="PTHR23088:SF50">
    <property type="entry name" value="HYDROLASE YHCX"/>
    <property type="match status" value="1"/>
</dbReference>
<reference evidence="4" key="1">
    <citation type="submission" date="2019-11" db="EMBL/GenBank/DDBJ databases">
        <title>Microbial mats filling the niche in hypersaline microbial mats.</title>
        <authorList>
            <person name="Wong H.L."/>
            <person name="Macleod F.I."/>
            <person name="White R.A. III"/>
            <person name="Burns B.P."/>
        </authorList>
    </citation>
    <scope>NUCLEOTIDE SEQUENCE</scope>
    <source>
        <strain evidence="4">Rbin_158</strain>
    </source>
</reference>
<dbReference type="Pfam" id="PF00795">
    <property type="entry name" value="CN_hydrolase"/>
    <property type="match status" value="1"/>
</dbReference>
<feature type="domain" description="CN hydrolase" evidence="2">
    <location>
        <begin position="231"/>
        <end position="486"/>
    </location>
</feature>
<evidence type="ECO:0000259" key="2">
    <source>
        <dbReference type="PROSITE" id="PS50263"/>
    </source>
</evidence>
<dbReference type="EMBL" id="WJJP01000703">
    <property type="protein sequence ID" value="MBD3327199.1"/>
    <property type="molecule type" value="Genomic_DNA"/>
</dbReference>
<dbReference type="InterPro" id="IPR001110">
    <property type="entry name" value="UPF0012_CS"/>
</dbReference>
<dbReference type="Pfam" id="PF00583">
    <property type="entry name" value="Acetyltransf_1"/>
    <property type="match status" value="1"/>
</dbReference>
<evidence type="ECO:0000313" key="5">
    <source>
        <dbReference type="Proteomes" id="UP000649604"/>
    </source>
</evidence>
<protein>
    <submittedName>
        <fullName evidence="4">GNAT family N-acetyltransferase</fullName>
    </submittedName>
</protein>
<dbReference type="InterPro" id="IPR003010">
    <property type="entry name" value="C-N_Hydrolase"/>
</dbReference>
<accession>A0A9D5JZQ0</accession>
<dbReference type="AlphaFoldDB" id="A0A9D5JZQ0"/>
<dbReference type="InterPro" id="IPR000182">
    <property type="entry name" value="GNAT_dom"/>
</dbReference>
<dbReference type="SUPFAM" id="SSF56317">
    <property type="entry name" value="Carbon-nitrogen hydrolase"/>
    <property type="match status" value="1"/>
</dbReference>
<dbReference type="PROSITE" id="PS50263">
    <property type="entry name" value="CN_HYDROLASE"/>
    <property type="match status" value="1"/>
</dbReference>
<dbReference type="PROSITE" id="PS51186">
    <property type="entry name" value="GNAT"/>
    <property type="match status" value="1"/>
</dbReference>